<feature type="compositionally biased region" description="Basic and acidic residues" evidence="4">
    <location>
        <begin position="309"/>
        <end position="324"/>
    </location>
</feature>
<dbReference type="GO" id="GO:0010468">
    <property type="term" value="P:regulation of gene expression"/>
    <property type="evidence" value="ECO:0007669"/>
    <property type="project" value="UniProtKB-ARBA"/>
</dbReference>
<evidence type="ECO:0000256" key="4">
    <source>
        <dbReference type="SAM" id="MobiDB-lite"/>
    </source>
</evidence>
<protein>
    <submittedName>
        <fullName evidence="7">RNF25</fullName>
    </submittedName>
</protein>
<feature type="compositionally biased region" description="Polar residues" evidence="4">
    <location>
        <begin position="385"/>
        <end position="395"/>
    </location>
</feature>
<dbReference type="InterPro" id="IPR001841">
    <property type="entry name" value="Znf_RING"/>
</dbReference>
<dbReference type="GO" id="GO:0061630">
    <property type="term" value="F:ubiquitin protein ligase activity"/>
    <property type="evidence" value="ECO:0007669"/>
    <property type="project" value="InterPro"/>
</dbReference>
<evidence type="ECO:0000313" key="7">
    <source>
        <dbReference type="EMBL" id="KAF6023046.1"/>
    </source>
</evidence>
<dbReference type="OrthoDB" id="432311at2759"/>
<dbReference type="GO" id="GO:0033554">
    <property type="term" value="P:cellular response to stress"/>
    <property type="evidence" value="ECO:0007669"/>
    <property type="project" value="UniProtKB-ARBA"/>
</dbReference>
<dbReference type="SUPFAM" id="SSF54495">
    <property type="entry name" value="UBC-like"/>
    <property type="match status" value="1"/>
</dbReference>
<dbReference type="CDD" id="cd23818">
    <property type="entry name" value="RWD_RNF25"/>
    <property type="match status" value="1"/>
</dbReference>
<dbReference type="SMART" id="SM00184">
    <property type="entry name" value="RING"/>
    <property type="match status" value="1"/>
</dbReference>
<dbReference type="SMART" id="SM00591">
    <property type="entry name" value="RWD"/>
    <property type="match status" value="1"/>
</dbReference>
<dbReference type="InterPro" id="IPR006575">
    <property type="entry name" value="RWD_dom"/>
</dbReference>
<keyword evidence="8" id="KW-1185">Reference proteome</keyword>
<accession>A0A7J7JBN0</accession>
<dbReference type="GO" id="GO:0005634">
    <property type="term" value="C:nucleus"/>
    <property type="evidence" value="ECO:0007669"/>
    <property type="project" value="TreeGrafter"/>
</dbReference>
<dbReference type="FunFam" id="3.10.110.10:FF:000050">
    <property type="entry name" value="eIF-2-alpha kinase GCN2"/>
    <property type="match status" value="1"/>
</dbReference>
<gene>
    <name evidence="7" type="ORF">EB796_018644</name>
</gene>
<comment type="caution">
    <text evidence="7">The sequence shown here is derived from an EMBL/GenBank/DDBJ whole genome shotgun (WGS) entry which is preliminary data.</text>
</comment>
<dbReference type="GO" id="GO:0009893">
    <property type="term" value="P:positive regulation of metabolic process"/>
    <property type="evidence" value="ECO:0007669"/>
    <property type="project" value="UniProtKB-ARBA"/>
</dbReference>
<evidence type="ECO:0000259" key="6">
    <source>
        <dbReference type="PROSITE" id="PS50908"/>
    </source>
</evidence>
<evidence type="ECO:0000256" key="1">
    <source>
        <dbReference type="ARBA" id="ARBA00022771"/>
    </source>
</evidence>
<dbReference type="Pfam" id="PF17123">
    <property type="entry name" value="zf-RING_11"/>
    <property type="match status" value="1"/>
</dbReference>
<dbReference type="PANTHER" id="PTHR13198:SF4">
    <property type="entry name" value="E3 UBIQUITIN-PROTEIN LIGASE RNF25"/>
    <property type="match status" value="1"/>
</dbReference>
<sequence>MACASDSIELGTRLMEEIEFLTNVYTADEVSILYDDGGNTIQTVVMTIHPATAGNVDEQYVCLNLHVQLPQQYPDESPTIEMKNPRGLAEQDVSRLKEILNEYIYTEKGNPILLQLFELARDTLTNSNVPHGDCSICLSDFQDPKRQFIRTQCYHYFHSSCISKYKAHWEKSLVTEVSELHQHLSNSVTQELQFQCPDCRKPISLPNGLVSEDENHDSHDDLTISDDIKYQQRKWKDVFKKQQANGGIINLEQEKQKYRLPAPRLSPPSTPIPPATSQLDDLSQLNSKSVMAQDESSPLYSFGNMNLSSERHSSESKEITEQSEGRLSIKSRPFSYRSRQSHVPNRRYCYHNTKSRNQPRDHHNIPSQTTRKIAINESGGEPRNKSFQPIYTSRSARSEKGTSTKGTLKSASMPRQPLQQPESTRKVKRNTNYKFHQPLKNKNPEDSVACSGS</sequence>
<dbReference type="InterPro" id="IPR013083">
    <property type="entry name" value="Znf_RING/FYVE/PHD"/>
</dbReference>
<dbReference type="InterPro" id="IPR016135">
    <property type="entry name" value="UBQ-conjugating_enzyme/RWD"/>
</dbReference>
<dbReference type="GO" id="GO:0051246">
    <property type="term" value="P:regulation of protein metabolic process"/>
    <property type="evidence" value="ECO:0007669"/>
    <property type="project" value="UniProtKB-ARBA"/>
</dbReference>
<feature type="compositionally biased region" description="Polar residues" evidence="4">
    <location>
        <begin position="288"/>
        <end position="308"/>
    </location>
</feature>
<feature type="region of interest" description="Disordered" evidence="4">
    <location>
        <begin position="261"/>
        <end position="280"/>
    </location>
</feature>
<dbReference type="PROSITE" id="PS50908">
    <property type="entry name" value="RWD"/>
    <property type="match status" value="1"/>
</dbReference>
<name>A0A7J7JBN0_BUGNE</name>
<proteinExistence type="predicted"/>
<dbReference type="GO" id="GO:0008270">
    <property type="term" value="F:zinc ion binding"/>
    <property type="evidence" value="ECO:0007669"/>
    <property type="project" value="UniProtKB-KW"/>
</dbReference>
<evidence type="ECO:0000313" key="8">
    <source>
        <dbReference type="Proteomes" id="UP000593567"/>
    </source>
</evidence>
<feature type="domain" description="RWD" evidence="6">
    <location>
        <begin position="16"/>
        <end position="127"/>
    </location>
</feature>
<dbReference type="InterPro" id="IPR039133">
    <property type="entry name" value="RNF25"/>
</dbReference>
<keyword evidence="1 3" id="KW-0863">Zinc-finger</keyword>
<evidence type="ECO:0000259" key="5">
    <source>
        <dbReference type="PROSITE" id="PS50089"/>
    </source>
</evidence>
<organism evidence="7 8">
    <name type="scientific">Bugula neritina</name>
    <name type="common">Brown bryozoan</name>
    <name type="synonym">Sertularia neritina</name>
    <dbReference type="NCBI Taxonomy" id="10212"/>
    <lineage>
        <taxon>Eukaryota</taxon>
        <taxon>Metazoa</taxon>
        <taxon>Spiralia</taxon>
        <taxon>Lophotrochozoa</taxon>
        <taxon>Bryozoa</taxon>
        <taxon>Gymnolaemata</taxon>
        <taxon>Cheilostomatida</taxon>
        <taxon>Flustrina</taxon>
        <taxon>Buguloidea</taxon>
        <taxon>Bugulidae</taxon>
        <taxon>Bugula</taxon>
    </lineage>
</organism>
<feature type="domain" description="RING-type" evidence="5">
    <location>
        <begin position="134"/>
        <end position="200"/>
    </location>
</feature>
<dbReference type="EMBL" id="VXIV02002769">
    <property type="protein sequence ID" value="KAF6023046.1"/>
    <property type="molecule type" value="Genomic_DNA"/>
</dbReference>
<reference evidence="7" key="1">
    <citation type="submission" date="2020-06" db="EMBL/GenBank/DDBJ databases">
        <title>Draft genome of Bugula neritina, a colonial animal packing powerful symbionts and potential medicines.</title>
        <authorList>
            <person name="Rayko M."/>
        </authorList>
    </citation>
    <scope>NUCLEOTIDE SEQUENCE [LARGE SCALE GENOMIC DNA]</scope>
    <source>
        <strain evidence="7">Kwan_BN1</strain>
    </source>
</reference>
<dbReference type="Pfam" id="PF05773">
    <property type="entry name" value="RWD"/>
    <property type="match status" value="1"/>
</dbReference>
<keyword evidence="2" id="KW-0862">Zinc</keyword>
<dbReference type="SUPFAM" id="SSF57850">
    <property type="entry name" value="RING/U-box"/>
    <property type="match status" value="1"/>
</dbReference>
<dbReference type="GO" id="GO:0016567">
    <property type="term" value="P:protein ubiquitination"/>
    <property type="evidence" value="ECO:0007669"/>
    <property type="project" value="TreeGrafter"/>
</dbReference>
<dbReference type="Gene3D" id="3.10.110.10">
    <property type="entry name" value="Ubiquitin Conjugating Enzyme"/>
    <property type="match status" value="1"/>
</dbReference>
<evidence type="ECO:0000256" key="3">
    <source>
        <dbReference type="PROSITE-ProRule" id="PRU00175"/>
    </source>
</evidence>
<dbReference type="PANTHER" id="PTHR13198">
    <property type="entry name" value="RING FINGER PROTEIN 25"/>
    <property type="match status" value="1"/>
</dbReference>
<evidence type="ECO:0000256" key="2">
    <source>
        <dbReference type="ARBA" id="ARBA00022833"/>
    </source>
</evidence>
<dbReference type="PROSITE" id="PS50089">
    <property type="entry name" value="ZF_RING_2"/>
    <property type="match status" value="1"/>
</dbReference>
<keyword evidence="1 3" id="KW-0479">Metal-binding</keyword>
<feature type="region of interest" description="Disordered" evidence="4">
    <location>
        <begin position="288"/>
        <end position="453"/>
    </location>
</feature>
<dbReference type="Gene3D" id="3.30.40.10">
    <property type="entry name" value="Zinc/RING finger domain, C3HC4 (zinc finger)"/>
    <property type="match status" value="1"/>
</dbReference>
<feature type="compositionally biased region" description="Pro residues" evidence="4">
    <location>
        <begin position="264"/>
        <end position="274"/>
    </location>
</feature>
<dbReference type="AlphaFoldDB" id="A0A7J7JBN0"/>
<dbReference type="Proteomes" id="UP000593567">
    <property type="component" value="Unassembled WGS sequence"/>
</dbReference>